<proteinExistence type="predicted"/>
<dbReference type="OrthoDB" id="8123891at2759"/>
<accession>A0A8K0CZ24</accession>
<feature type="region of interest" description="Disordered" evidence="1">
    <location>
        <begin position="245"/>
        <end position="272"/>
    </location>
</feature>
<dbReference type="Proteomes" id="UP000801492">
    <property type="component" value="Unassembled WGS sequence"/>
</dbReference>
<evidence type="ECO:0000313" key="3">
    <source>
        <dbReference type="Proteomes" id="UP000801492"/>
    </source>
</evidence>
<evidence type="ECO:0000313" key="2">
    <source>
        <dbReference type="EMBL" id="KAF2896244.1"/>
    </source>
</evidence>
<name>A0A8K0CZ24_IGNLU</name>
<reference evidence="2" key="1">
    <citation type="submission" date="2019-08" db="EMBL/GenBank/DDBJ databases">
        <title>The genome of the North American firefly Photinus pyralis.</title>
        <authorList>
            <consortium name="Photinus pyralis genome working group"/>
            <person name="Fallon T.R."/>
            <person name="Sander Lower S.E."/>
            <person name="Weng J.-K."/>
        </authorList>
    </citation>
    <scope>NUCLEOTIDE SEQUENCE</scope>
    <source>
        <strain evidence="2">TRF0915ILg1</strain>
        <tissue evidence="2">Whole body</tissue>
    </source>
</reference>
<organism evidence="2 3">
    <name type="scientific">Ignelater luminosus</name>
    <name type="common">Cucubano</name>
    <name type="synonym">Pyrophorus luminosus</name>
    <dbReference type="NCBI Taxonomy" id="2038154"/>
    <lineage>
        <taxon>Eukaryota</taxon>
        <taxon>Metazoa</taxon>
        <taxon>Ecdysozoa</taxon>
        <taxon>Arthropoda</taxon>
        <taxon>Hexapoda</taxon>
        <taxon>Insecta</taxon>
        <taxon>Pterygota</taxon>
        <taxon>Neoptera</taxon>
        <taxon>Endopterygota</taxon>
        <taxon>Coleoptera</taxon>
        <taxon>Polyphaga</taxon>
        <taxon>Elateriformia</taxon>
        <taxon>Elateroidea</taxon>
        <taxon>Elateridae</taxon>
        <taxon>Agrypninae</taxon>
        <taxon>Pyrophorini</taxon>
        <taxon>Ignelater</taxon>
    </lineage>
</organism>
<evidence type="ECO:0008006" key="4">
    <source>
        <dbReference type="Google" id="ProtNLM"/>
    </source>
</evidence>
<protein>
    <recommendedName>
        <fullName evidence="4">HTH psq-type domain-containing protein</fullName>
    </recommendedName>
</protein>
<keyword evidence="3" id="KW-1185">Reference proteome</keyword>
<sequence length="335" mass="37735">MMRTYEKKSNRRLWPKNALIAAFYVVEEEGIIENHASDVYQIPEPTLRRYVTKHQQLNTAQEWKNIEKKIHQTCDSYLINNQGKTITDKQIVRLFAQAFLKSAIVDVAVKSFEKCEIEPFKPGVFDDADFVPAMVSERDDEPLSNLLTKQDELKPSCKQDSAIEEPSELQTISEKPLKVVNRGIPAEINTTDIKNDLEETGFQINFLIRITVEKEKLPTPLVHVSIKKTPEAGACPKFSKKLTPENKLEPAIKNQRPTQEISSPSPPPLTKSFAEVVANPSAQIHTTPQRKQSSEEDSSPLLNRMLGNAANTRHPGTLMKLLAIAIDVLSNKDIT</sequence>
<gene>
    <name evidence="2" type="ORF">ILUMI_09931</name>
</gene>
<dbReference type="AlphaFoldDB" id="A0A8K0CZ24"/>
<comment type="caution">
    <text evidence="2">The sequence shown here is derived from an EMBL/GenBank/DDBJ whole genome shotgun (WGS) entry which is preliminary data.</text>
</comment>
<dbReference type="EMBL" id="VTPC01005248">
    <property type="protein sequence ID" value="KAF2896244.1"/>
    <property type="molecule type" value="Genomic_DNA"/>
</dbReference>
<evidence type="ECO:0000256" key="1">
    <source>
        <dbReference type="SAM" id="MobiDB-lite"/>
    </source>
</evidence>